<gene>
    <name evidence="1" type="ORF">NCTC3438_00031</name>
</gene>
<dbReference type="AlphaFoldDB" id="A0A447SMS9"/>
<accession>A0A447SMS9</accession>
<name>A0A447SMS9_AVIVO</name>
<dbReference type="EMBL" id="LR134167">
    <property type="protein sequence ID" value="VEB21667.1"/>
    <property type="molecule type" value="Genomic_DNA"/>
</dbReference>
<protein>
    <submittedName>
        <fullName evidence="1">Uncharacterized protein</fullName>
    </submittedName>
</protein>
<dbReference type="Proteomes" id="UP000268198">
    <property type="component" value="Chromosome"/>
</dbReference>
<reference evidence="1 2" key="1">
    <citation type="submission" date="2018-12" db="EMBL/GenBank/DDBJ databases">
        <authorList>
            <consortium name="Pathogen Informatics"/>
        </authorList>
    </citation>
    <scope>NUCLEOTIDE SEQUENCE [LARGE SCALE GENOMIC DNA]</scope>
    <source>
        <strain evidence="1 2">NCTC3438</strain>
    </source>
</reference>
<dbReference type="KEGG" id="avt:NCTC3438_00031"/>
<evidence type="ECO:0000313" key="2">
    <source>
        <dbReference type="Proteomes" id="UP000268198"/>
    </source>
</evidence>
<sequence length="34" mass="4221">MPDSLIYPEYCHSYDVLDVREFKYFRINHSVHFV</sequence>
<evidence type="ECO:0000313" key="1">
    <source>
        <dbReference type="EMBL" id="VEB21667.1"/>
    </source>
</evidence>
<keyword evidence="2" id="KW-1185">Reference proteome</keyword>
<organism evidence="1 2">
    <name type="scientific">Avibacterium volantium</name>
    <name type="common">Pasteurella volantium</name>
    <dbReference type="NCBI Taxonomy" id="762"/>
    <lineage>
        <taxon>Bacteria</taxon>
        <taxon>Pseudomonadati</taxon>
        <taxon>Pseudomonadota</taxon>
        <taxon>Gammaproteobacteria</taxon>
        <taxon>Pasteurellales</taxon>
        <taxon>Pasteurellaceae</taxon>
        <taxon>Avibacterium</taxon>
    </lineage>
</organism>
<proteinExistence type="predicted"/>